<evidence type="ECO:0000256" key="1">
    <source>
        <dbReference type="SAM" id="MobiDB-lite"/>
    </source>
</evidence>
<evidence type="ECO:0000313" key="4">
    <source>
        <dbReference type="Proteomes" id="UP001634393"/>
    </source>
</evidence>
<dbReference type="PANTHER" id="PTHR34188">
    <property type="entry name" value="OS01G0299500 PROTEIN"/>
    <property type="match status" value="1"/>
</dbReference>
<accession>A0ABD3SXG6</accession>
<feature type="region of interest" description="Disordered" evidence="1">
    <location>
        <begin position="60"/>
        <end position="87"/>
    </location>
</feature>
<keyword evidence="2" id="KW-1133">Transmembrane helix</keyword>
<keyword evidence="2" id="KW-0812">Transmembrane</keyword>
<name>A0ABD3SXG6_9LAMI</name>
<keyword evidence="4" id="KW-1185">Reference proteome</keyword>
<reference evidence="3 4" key="1">
    <citation type="submission" date="2024-12" db="EMBL/GenBank/DDBJ databases">
        <title>The unique morphological basis and parallel evolutionary history of personate flowers in Penstemon.</title>
        <authorList>
            <person name="Depatie T.H."/>
            <person name="Wessinger C.A."/>
        </authorList>
    </citation>
    <scope>NUCLEOTIDE SEQUENCE [LARGE SCALE GENOMIC DNA]</scope>
    <source>
        <strain evidence="3">WTNN_2</strain>
        <tissue evidence="3">Leaf</tissue>
    </source>
</reference>
<keyword evidence="2" id="KW-0472">Membrane</keyword>
<evidence type="ECO:0000313" key="3">
    <source>
        <dbReference type="EMBL" id="KAL3829319.1"/>
    </source>
</evidence>
<gene>
    <name evidence="3" type="ORF">ACJIZ3_018121</name>
</gene>
<dbReference type="AlphaFoldDB" id="A0ABD3SXG6"/>
<evidence type="ECO:0008006" key="5">
    <source>
        <dbReference type="Google" id="ProtNLM"/>
    </source>
</evidence>
<dbReference type="EMBL" id="JBJXBP010000005">
    <property type="protein sequence ID" value="KAL3829319.1"/>
    <property type="molecule type" value="Genomic_DNA"/>
</dbReference>
<proteinExistence type="predicted"/>
<sequence length="219" mass="23715">MDFIPVKEGDVVIDIEPCIDSSNEVESPKCSNDNVVCGLPISADELGKCGNLVTHDLVKNSKKEKRKSTSAKKPPKPPRPPRGFSLDAADQKLIKEITELAMIKRARNERMKALKKMKASKHSSVSTSSSGNMIAMLFTILFCIVIIFQAMLSSLGCHSSGISQRNSSGDISRLSTKGNIIAVQDQWNLSTTSAPSNGDISPNLMVMIPGLDEDKKAIN</sequence>
<dbReference type="Proteomes" id="UP001634393">
    <property type="component" value="Unassembled WGS sequence"/>
</dbReference>
<feature type="compositionally biased region" description="Basic residues" evidence="1">
    <location>
        <begin position="62"/>
        <end position="76"/>
    </location>
</feature>
<comment type="caution">
    <text evidence="3">The sequence shown here is derived from an EMBL/GenBank/DDBJ whole genome shotgun (WGS) entry which is preliminary data.</text>
</comment>
<evidence type="ECO:0000256" key="2">
    <source>
        <dbReference type="SAM" id="Phobius"/>
    </source>
</evidence>
<feature type="transmembrane region" description="Helical" evidence="2">
    <location>
        <begin position="133"/>
        <end position="155"/>
    </location>
</feature>
<protein>
    <recommendedName>
        <fullName evidence="5">Transmembrane protein</fullName>
    </recommendedName>
</protein>
<organism evidence="3 4">
    <name type="scientific">Penstemon smallii</name>
    <dbReference type="NCBI Taxonomy" id="265156"/>
    <lineage>
        <taxon>Eukaryota</taxon>
        <taxon>Viridiplantae</taxon>
        <taxon>Streptophyta</taxon>
        <taxon>Embryophyta</taxon>
        <taxon>Tracheophyta</taxon>
        <taxon>Spermatophyta</taxon>
        <taxon>Magnoliopsida</taxon>
        <taxon>eudicotyledons</taxon>
        <taxon>Gunneridae</taxon>
        <taxon>Pentapetalae</taxon>
        <taxon>asterids</taxon>
        <taxon>lamiids</taxon>
        <taxon>Lamiales</taxon>
        <taxon>Plantaginaceae</taxon>
        <taxon>Cheloneae</taxon>
        <taxon>Penstemon</taxon>
    </lineage>
</organism>
<dbReference type="PANTHER" id="PTHR34188:SF5">
    <property type="entry name" value="OS05G0131900 PROTEIN"/>
    <property type="match status" value="1"/>
</dbReference>